<feature type="signal peptide" evidence="1">
    <location>
        <begin position="1"/>
        <end position="20"/>
    </location>
</feature>
<dbReference type="AlphaFoldDB" id="A0A1T4NDA7"/>
<dbReference type="STRING" id="413434.SAMN04488132_104207"/>
<evidence type="ECO:0008006" key="4">
    <source>
        <dbReference type="Google" id="ProtNLM"/>
    </source>
</evidence>
<dbReference type="OrthoDB" id="128937at2"/>
<name>A0A1T4NDA7_9BACT</name>
<dbReference type="EMBL" id="FUWH01000004">
    <property type="protein sequence ID" value="SJZ77269.1"/>
    <property type="molecule type" value="Genomic_DNA"/>
</dbReference>
<dbReference type="RefSeq" id="WP_139367073.1">
    <property type="nucleotide sequence ID" value="NZ_FUWH01000004.1"/>
</dbReference>
<accession>A0A1T4NDA7</accession>
<evidence type="ECO:0000313" key="2">
    <source>
        <dbReference type="EMBL" id="SJZ77269.1"/>
    </source>
</evidence>
<feature type="chain" id="PRO_5011984227" description="DUF4412 domain-containing protein" evidence="1">
    <location>
        <begin position="21"/>
        <end position="271"/>
    </location>
</feature>
<proteinExistence type="predicted"/>
<gene>
    <name evidence="2" type="ORF">SAMN04488132_104207</name>
</gene>
<protein>
    <recommendedName>
        <fullName evidence="4">DUF4412 domain-containing protein</fullName>
    </recommendedName>
</protein>
<organism evidence="2 3">
    <name type="scientific">Sediminibacterium ginsengisoli</name>
    <dbReference type="NCBI Taxonomy" id="413434"/>
    <lineage>
        <taxon>Bacteria</taxon>
        <taxon>Pseudomonadati</taxon>
        <taxon>Bacteroidota</taxon>
        <taxon>Chitinophagia</taxon>
        <taxon>Chitinophagales</taxon>
        <taxon>Chitinophagaceae</taxon>
        <taxon>Sediminibacterium</taxon>
    </lineage>
</organism>
<keyword evidence="1" id="KW-0732">Signal</keyword>
<keyword evidence="3" id="KW-1185">Reference proteome</keyword>
<sequence>MKKIIMASLACFVFSFTLMAQTAEEVVAKFEAAAGGREKLEAIHSLQVESVMKMSMMRQDFTININSIKEKGKLYRREMSGIMGIGNSFSMVTDTAGYSYIPAMPGFGGGGGSEPALIKMTDAELKAQQFELDCAGMFAPLVNYAAKGGKVELAGTDKVNKQECFKVKLTLASGGQLTYYINSKDYSVMQLDAAGEMAANITGFGSMMKMMGNDRVRSMKASIGYSNYKDLGGVQFPMKQVIAIGPVETVIEHSDIKINEAVDPIWYRLKK</sequence>
<evidence type="ECO:0000313" key="3">
    <source>
        <dbReference type="Proteomes" id="UP000190888"/>
    </source>
</evidence>
<reference evidence="2 3" key="1">
    <citation type="submission" date="2017-02" db="EMBL/GenBank/DDBJ databases">
        <authorList>
            <person name="Peterson S.W."/>
        </authorList>
    </citation>
    <scope>NUCLEOTIDE SEQUENCE [LARGE SCALE GENOMIC DNA]</scope>
    <source>
        <strain evidence="2 3">DSM 22335</strain>
    </source>
</reference>
<dbReference type="Proteomes" id="UP000190888">
    <property type="component" value="Unassembled WGS sequence"/>
</dbReference>
<evidence type="ECO:0000256" key="1">
    <source>
        <dbReference type="SAM" id="SignalP"/>
    </source>
</evidence>